<dbReference type="SUPFAM" id="SSF55120">
    <property type="entry name" value="Pseudouridine synthase"/>
    <property type="match status" value="1"/>
</dbReference>
<evidence type="ECO:0000259" key="8">
    <source>
        <dbReference type="Pfam" id="PF01416"/>
    </source>
</evidence>
<dbReference type="InterPro" id="IPR020095">
    <property type="entry name" value="PsdUridine_synth_TruA_C"/>
</dbReference>
<keyword evidence="3 4" id="KW-0413">Isomerase</keyword>
<comment type="catalytic activity">
    <reaction evidence="4 7">
        <text>uridine(38/39/40) in tRNA = pseudouridine(38/39/40) in tRNA</text>
        <dbReference type="Rhea" id="RHEA:22376"/>
        <dbReference type="Rhea" id="RHEA-COMP:10085"/>
        <dbReference type="Rhea" id="RHEA-COMP:10087"/>
        <dbReference type="ChEBI" id="CHEBI:65314"/>
        <dbReference type="ChEBI" id="CHEBI:65315"/>
        <dbReference type="EC" id="5.4.99.12"/>
    </reaction>
</comment>
<dbReference type="GO" id="GO:0160147">
    <property type="term" value="F:tRNA pseudouridine(38-40) synthase activity"/>
    <property type="evidence" value="ECO:0007669"/>
    <property type="project" value="UniProtKB-EC"/>
</dbReference>
<organism evidence="9 10">
    <name type="scientific">Blautia argi</name>
    <dbReference type="NCBI Taxonomy" id="1912897"/>
    <lineage>
        <taxon>Bacteria</taxon>
        <taxon>Bacillati</taxon>
        <taxon>Bacillota</taxon>
        <taxon>Clostridia</taxon>
        <taxon>Lachnospirales</taxon>
        <taxon>Lachnospiraceae</taxon>
        <taxon>Blautia</taxon>
    </lineage>
</organism>
<dbReference type="KEGG" id="blau:DQQ01_10955"/>
<protein>
    <recommendedName>
        <fullName evidence="4">tRNA pseudouridine synthase A</fullName>
        <ecNumber evidence="4">5.4.99.12</ecNumber>
    </recommendedName>
    <alternativeName>
        <fullName evidence="4">tRNA pseudouridine(38-40) synthase</fullName>
    </alternativeName>
    <alternativeName>
        <fullName evidence="4">tRNA pseudouridylate synthase I</fullName>
    </alternativeName>
    <alternativeName>
        <fullName evidence="4">tRNA-uridine isomerase I</fullName>
    </alternativeName>
</protein>
<dbReference type="EMBL" id="CP030280">
    <property type="protein sequence ID" value="AWY98586.1"/>
    <property type="molecule type" value="Genomic_DNA"/>
</dbReference>
<dbReference type="HAMAP" id="MF_00171">
    <property type="entry name" value="TruA"/>
    <property type="match status" value="1"/>
</dbReference>
<evidence type="ECO:0000256" key="1">
    <source>
        <dbReference type="ARBA" id="ARBA00009375"/>
    </source>
</evidence>
<dbReference type="Pfam" id="PF01416">
    <property type="entry name" value="PseudoU_synth_1"/>
    <property type="match status" value="2"/>
</dbReference>
<dbReference type="GO" id="GO:0031119">
    <property type="term" value="P:tRNA pseudouridine synthesis"/>
    <property type="evidence" value="ECO:0007669"/>
    <property type="project" value="UniProtKB-UniRule"/>
</dbReference>
<comment type="caution">
    <text evidence="4">Lacks conserved residue(s) required for the propagation of feature annotation.</text>
</comment>
<sequence length="244" mass="27888">MNYRLDIQYDGTRYGGWQKQKDTDNTIQGKIEDVLSRMCETPVTIQGAGRTDAGVHARGQVANAHMDTDKSCEEICAYLNHYLPEDIEILQVRQAAERFHSRLNAREKVYQYRIAAGFHKNVFERKYQCPLHENLDIDAMREAAGFLEGTHDFKSFCSNKKMKKSSIRTLHCIEIQETEQEICITYTGDGFLYNMVRILTGTLIEVGRGVRKSETMTALLESCDRKNAGFTAPARGLTLLEVRY</sequence>
<proteinExistence type="inferred from homology"/>
<reference evidence="10" key="1">
    <citation type="submission" date="2018-06" db="EMBL/GenBank/DDBJ databases">
        <title>Description of Blautia argi sp. nov., a new anaerobic isolated from dog feces.</title>
        <authorList>
            <person name="Chang Y.-H."/>
            <person name="Paek J."/>
            <person name="Shin Y."/>
        </authorList>
    </citation>
    <scope>NUCLEOTIDE SEQUENCE [LARGE SCALE GENOMIC DNA]</scope>
    <source>
        <strain evidence="10">KCTC 15426</strain>
    </source>
</reference>
<comment type="similarity">
    <text evidence="1 4 7">Belongs to the tRNA pseudouridine synthase TruA family.</text>
</comment>
<evidence type="ECO:0000256" key="7">
    <source>
        <dbReference type="RuleBase" id="RU003792"/>
    </source>
</evidence>
<evidence type="ECO:0000256" key="2">
    <source>
        <dbReference type="ARBA" id="ARBA00022694"/>
    </source>
</evidence>
<keyword evidence="10" id="KW-1185">Reference proteome</keyword>
<evidence type="ECO:0000313" key="9">
    <source>
        <dbReference type="EMBL" id="AWY98586.1"/>
    </source>
</evidence>
<comment type="function">
    <text evidence="4">Formation of pseudouridine at positions 38, 39 and 40 in the anticodon stem and loop of transfer RNAs.</text>
</comment>
<gene>
    <name evidence="4" type="primary">truA</name>
    <name evidence="9" type="ORF">DQQ01_10955</name>
</gene>
<dbReference type="PANTHER" id="PTHR11142:SF22">
    <property type="entry name" value="TRNA PSEUDOURIDINE SYNTHASE A 2"/>
    <property type="match status" value="1"/>
</dbReference>
<dbReference type="FunFam" id="3.30.70.580:FF:000001">
    <property type="entry name" value="tRNA pseudouridine synthase A"/>
    <property type="match status" value="1"/>
</dbReference>
<dbReference type="CDD" id="cd02570">
    <property type="entry name" value="PseudoU_synth_EcTruA"/>
    <property type="match status" value="1"/>
</dbReference>
<evidence type="ECO:0000256" key="6">
    <source>
        <dbReference type="PIRSR" id="PIRSR001430-2"/>
    </source>
</evidence>
<keyword evidence="2 4" id="KW-0819">tRNA processing</keyword>
<dbReference type="PANTHER" id="PTHR11142">
    <property type="entry name" value="PSEUDOURIDYLATE SYNTHASE"/>
    <property type="match status" value="1"/>
</dbReference>
<dbReference type="InterPro" id="IPR001406">
    <property type="entry name" value="PsdUridine_synth_TruA"/>
</dbReference>
<evidence type="ECO:0000313" key="10">
    <source>
        <dbReference type="Proteomes" id="UP000250003"/>
    </source>
</evidence>
<dbReference type="Proteomes" id="UP000250003">
    <property type="component" value="Chromosome"/>
</dbReference>
<dbReference type="InterPro" id="IPR020094">
    <property type="entry name" value="TruA/RsuA/RluB/E/F_N"/>
</dbReference>
<feature type="domain" description="Pseudouridine synthase I TruA alpha/beta" evidence="8">
    <location>
        <begin position="8"/>
        <end position="98"/>
    </location>
</feature>
<feature type="binding site" evidence="4 6">
    <location>
        <position position="110"/>
    </location>
    <ligand>
        <name>substrate</name>
    </ligand>
</feature>
<feature type="active site" description="Nucleophile" evidence="4 5">
    <location>
        <position position="52"/>
    </location>
</feature>
<evidence type="ECO:0000256" key="4">
    <source>
        <dbReference type="HAMAP-Rule" id="MF_00171"/>
    </source>
</evidence>
<accession>A0A2Z4UC45</accession>
<name>A0A2Z4UC45_9FIRM</name>
<dbReference type="AlphaFoldDB" id="A0A2Z4UC45"/>
<dbReference type="Gene3D" id="3.30.70.580">
    <property type="entry name" value="Pseudouridine synthase I, catalytic domain, N-terminal subdomain"/>
    <property type="match status" value="1"/>
</dbReference>
<comment type="subunit">
    <text evidence="4">Homodimer.</text>
</comment>
<evidence type="ECO:0000256" key="3">
    <source>
        <dbReference type="ARBA" id="ARBA00023235"/>
    </source>
</evidence>
<dbReference type="Gene3D" id="3.30.70.660">
    <property type="entry name" value="Pseudouridine synthase I, catalytic domain, C-terminal subdomain"/>
    <property type="match status" value="1"/>
</dbReference>
<dbReference type="GO" id="GO:0003723">
    <property type="term" value="F:RNA binding"/>
    <property type="evidence" value="ECO:0007669"/>
    <property type="project" value="InterPro"/>
</dbReference>
<dbReference type="EC" id="5.4.99.12" evidence="4"/>
<evidence type="ECO:0000256" key="5">
    <source>
        <dbReference type="PIRSR" id="PIRSR001430-1"/>
    </source>
</evidence>
<dbReference type="InterPro" id="IPR020097">
    <property type="entry name" value="PsdUridine_synth_TruA_a/b_dom"/>
</dbReference>
<dbReference type="NCBIfam" id="TIGR00071">
    <property type="entry name" value="hisT_truA"/>
    <property type="match status" value="1"/>
</dbReference>
<feature type="domain" description="Pseudouridine synthase I TruA alpha/beta" evidence="8">
    <location>
        <begin position="144"/>
        <end position="244"/>
    </location>
</feature>
<dbReference type="RefSeq" id="WP_111920073.1">
    <property type="nucleotide sequence ID" value="NZ_CAUWHR010000009.1"/>
</dbReference>
<dbReference type="InterPro" id="IPR020103">
    <property type="entry name" value="PsdUridine_synth_cat_dom_sf"/>
</dbReference>
<dbReference type="PIRSF" id="PIRSF001430">
    <property type="entry name" value="tRNA_psdUrid_synth"/>
    <property type="match status" value="1"/>
</dbReference>
<dbReference type="OrthoDB" id="9811823at2"/>